<dbReference type="PANTHER" id="PTHR21700:SF12">
    <property type="entry name" value="TRANSTHYRETIN-LIKE FAMILY PROTEIN"/>
    <property type="match status" value="1"/>
</dbReference>
<comment type="similarity">
    <text evidence="2">Belongs to the nematode transthyretin-like family.</text>
</comment>
<accession>A0AAN5CPV6</accession>
<dbReference type="InterPro" id="IPR001534">
    <property type="entry name" value="Transthyretin-like"/>
</dbReference>
<dbReference type="Pfam" id="PF01060">
    <property type="entry name" value="TTR-52"/>
    <property type="match status" value="1"/>
</dbReference>
<evidence type="ECO:0000256" key="5">
    <source>
        <dbReference type="SAM" id="SignalP"/>
    </source>
</evidence>
<evidence type="ECO:0000256" key="1">
    <source>
        <dbReference type="ARBA" id="ARBA00004613"/>
    </source>
</evidence>
<protein>
    <submittedName>
        <fullName evidence="6">Uncharacterized protein</fullName>
    </submittedName>
</protein>
<keyword evidence="4 5" id="KW-0732">Signal</keyword>
<sequence length="154" mass="17239">GMISSFPLSFSLLLFSSLLNLSQAGHGCVWIVGKVLCEKDQTKSTNVEIRVLDRDSVFPFSFIDPDDLMGVTFSNEEGRFSLDGCADDFDWLPGVPNVPEPYIKIRHYCNKEKGETIELPEFNVFTPNTYDLGTIILDTQKSVAPPSRDKKTNI</sequence>
<evidence type="ECO:0000256" key="4">
    <source>
        <dbReference type="ARBA" id="ARBA00022729"/>
    </source>
</evidence>
<keyword evidence="3" id="KW-0964">Secreted</keyword>
<feature type="chain" id="PRO_5043000460" evidence="5">
    <location>
        <begin position="25"/>
        <end position="154"/>
    </location>
</feature>
<dbReference type="InterPro" id="IPR038479">
    <property type="entry name" value="Transthyretin-like_sf"/>
</dbReference>
<comment type="caution">
    <text evidence="6">The sequence shown here is derived from an EMBL/GenBank/DDBJ whole genome shotgun (WGS) entry which is preliminary data.</text>
</comment>
<dbReference type="Gene3D" id="2.60.40.3330">
    <property type="match status" value="1"/>
</dbReference>
<name>A0AAN5CPV6_9BILA</name>
<evidence type="ECO:0000256" key="3">
    <source>
        <dbReference type="ARBA" id="ARBA00022525"/>
    </source>
</evidence>
<evidence type="ECO:0000313" key="6">
    <source>
        <dbReference type="EMBL" id="GMR48262.1"/>
    </source>
</evidence>
<reference evidence="7" key="1">
    <citation type="submission" date="2022-10" db="EMBL/GenBank/DDBJ databases">
        <title>Genome assembly of Pristionchus species.</title>
        <authorList>
            <person name="Yoshida K."/>
            <person name="Sommer R.J."/>
        </authorList>
    </citation>
    <scope>NUCLEOTIDE SEQUENCE [LARGE SCALE GENOMIC DNA]</scope>
    <source>
        <strain evidence="7">RS5460</strain>
    </source>
</reference>
<feature type="non-terminal residue" evidence="6">
    <location>
        <position position="1"/>
    </location>
</feature>
<comment type="subcellular location">
    <subcellularLocation>
        <location evidence="1">Secreted</location>
    </subcellularLocation>
</comment>
<evidence type="ECO:0000313" key="7">
    <source>
        <dbReference type="Proteomes" id="UP001328107"/>
    </source>
</evidence>
<dbReference type="AlphaFoldDB" id="A0AAN5CPV6"/>
<dbReference type="GO" id="GO:0005576">
    <property type="term" value="C:extracellular region"/>
    <property type="evidence" value="ECO:0007669"/>
    <property type="project" value="UniProtKB-SubCell"/>
</dbReference>
<organism evidence="6 7">
    <name type="scientific">Pristionchus mayeri</name>
    <dbReference type="NCBI Taxonomy" id="1317129"/>
    <lineage>
        <taxon>Eukaryota</taxon>
        <taxon>Metazoa</taxon>
        <taxon>Ecdysozoa</taxon>
        <taxon>Nematoda</taxon>
        <taxon>Chromadorea</taxon>
        <taxon>Rhabditida</taxon>
        <taxon>Rhabditina</taxon>
        <taxon>Diplogasteromorpha</taxon>
        <taxon>Diplogasteroidea</taxon>
        <taxon>Neodiplogasteridae</taxon>
        <taxon>Pristionchus</taxon>
    </lineage>
</organism>
<gene>
    <name evidence="6" type="ORF">PMAYCL1PPCAC_18457</name>
</gene>
<keyword evidence="7" id="KW-1185">Reference proteome</keyword>
<dbReference type="GO" id="GO:0009986">
    <property type="term" value="C:cell surface"/>
    <property type="evidence" value="ECO:0007669"/>
    <property type="project" value="InterPro"/>
</dbReference>
<dbReference type="Proteomes" id="UP001328107">
    <property type="component" value="Unassembled WGS sequence"/>
</dbReference>
<evidence type="ECO:0000256" key="2">
    <source>
        <dbReference type="ARBA" id="ARBA00010112"/>
    </source>
</evidence>
<dbReference type="PANTHER" id="PTHR21700">
    <property type="entry name" value="TRANSTHYRETIN-LIKE FAMILY PROTEIN-RELATED"/>
    <property type="match status" value="1"/>
</dbReference>
<dbReference type="EMBL" id="BTRK01000004">
    <property type="protein sequence ID" value="GMR48262.1"/>
    <property type="molecule type" value="Genomic_DNA"/>
</dbReference>
<feature type="signal peptide" evidence="5">
    <location>
        <begin position="1"/>
        <end position="24"/>
    </location>
</feature>
<proteinExistence type="inferred from homology"/>